<evidence type="ECO:0000256" key="2">
    <source>
        <dbReference type="ARBA" id="ARBA00012438"/>
    </source>
</evidence>
<dbReference type="InterPro" id="IPR013767">
    <property type="entry name" value="PAS_fold"/>
</dbReference>
<dbReference type="SMART" id="SM00388">
    <property type="entry name" value="HisKA"/>
    <property type="match status" value="1"/>
</dbReference>
<dbReference type="SMART" id="SM00448">
    <property type="entry name" value="REC"/>
    <property type="match status" value="2"/>
</dbReference>
<dbReference type="PANTHER" id="PTHR45339:SF1">
    <property type="entry name" value="HYBRID SIGNAL TRANSDUCTION HISTIDINE KINASE J"/>
    <property type="match status" value="1"/>
</dbReference>
<dbReference type="InterPro" id="IPR000014">
    <property type="entry name" value="PAS"/>
</dbReference>
<accession>A0ABT3N781</accession>
<keyword evidence="6" id="KW-0175">Coiled coil</keyword>
<gene>
    <name evidence="10" type="ORF">OOT00_02745</name>
</gene>
<dbReference type="Pfam" id="PF02518">
    <property type="entry name" value="HATPase_c"/>
    <property type="match status" value="1"/>
</dbReference>
<dbReference type="RefSeq" id="WP_265423757.1">
    <property type="nucleotide sequence ID" value="NZ_JAPFPW010000002.1"/>
</dbReference>
<dbReference type="CDD" id="cd00082">
    <property type="entry name" value="HisKA"/>
    <property type="match status" value="1"/>
</dbReference>
<evidence type="ECO:0000259" key="9">
    <source>
        <dbReference type="PROSITE" id="PS50112"/>
    </source>
</evidence>
<dbReference type="SUPFAM" id="SSF55874">
    <property type="entry name" value="ATPase domain of HSP90 chaperone/DNA topoisomerase II/histidine kinase"/>
    <property type="match status" value="1"/>
</dbReference>
<dbReference type="InterPro" id="IPR004358">
    <property type="entry name" value="Sig_transdc_His_kin-like_C"/>
</dbReference>
<evidence type="ECO:0000256" key="4">
    <source>
        <dbReference type="ARBA" id="ARBA00023012"/>
    </source>
</evidence>
<dbReference type="PROSITE" id="PS50109">
    <property type="entry name" value="HIS_KIN"/>
    <property type="match status" value="1"/>
</dbReference>
<evidence type="ECO:0000313" key="11">
    <source>
        <dbReference type="Proteomes" id="UP001209681"/>
    </source>
</evidence>
<dbReference type="CDD" id="cd16922">
    <property type="entry name" value="HATPase_EvgS-ArcB-TorS-like"/>
    <property type="match status" value="1"/>
</dbReference>
<keyword evidence="10" id="KW-0547">Nucleotide-binding</keyword>
<dbReference type="InterPro" id="IPR035965">
    <property type="entry name" value="PAS-like_dom_sf"/>
</dbReference>
<dbReference type="SUPFAM" id="SSF55785">
    <property type="entry name" value="PYP-like sensor domain (PAS domain)"/>
    <property type="match status" value="1"/>
</dbReference>
<dbReference type="SMART" id="SM00387">
    <property type="entry name" value="HATPase_c"/>
    <property type="match status" value="1"/>
</dbReference>
<evidence type="ECO:0000256" key="5">
    <source>
        <dbReference type="PROSITE-ProRule" id="PRU00169"/>
    </source>
</evidence>
<feature type="domain" description="PAS" evidence="9">
    <location>
        <begin position="152"/>
        <end position="209"/>
    </location>
</feature>
<keyword evidence="4" id="KW-0902">Two-component regulatory system</keyword>
<evidence type="ECO:0000259" key="7">
    <source>
        <dbReference type="PROSITE" id="PS50109"/>
    </source>
</evidence>
<proteinExistence type="predicted"/>
<sequence length="902" mass="101470">MNLAMYKDALLEIAFSISGELDQQKLLQNCLPTFLRKLNCTMAAVVQRSPEGFQTAHILPKSMAKHPNYLALMNKLHEQMKDSPQTAWASGIHGSSHYYAFPLDDFGFLLLARPKPFNPFFLNEMKPLTRMLSRVCTALEKQKTSEQALLVQKAHFESIFTTTHDAMIYFDNHHLVFNINDRFTEMFGYTLEEILGKNINHVIDPLNREKEYGSPRILSGETIEMEVIRYAKNGNGIEVLLKGGPVLINGIIRGGYAIYADISERKKNERHLLETNTLLEKSIDRANRLASKAEMANIAKSTFLANMSHEIRTPMNAIIGLTDLCLQTDLSEKQQDYLIKIGDASHSLLQILNSILDFSKIEAGKTQLETIPFILDEVLAQSWNMINENAKVKGLHLLCFRDPAIPSQLEGDPLRLGQILINLLNNAVKFTETGQIILSVQILSRDQNSLILEFTVRDTGIGMNAKEQHNLFRPFRQADSKTTRKFGGTGLGLSICRELVELMGGQIWAESNPGRGSTFGFTCVLQPAPDTVLDRSSLPEKWRTFQALIVDTNTEAIEIIQKYLTFFSIKNECVSSVNEAARRLRALPNPFQLVFLDSSLSQTSETSQMQDILEGNQLQPKPSVFLTAPAGYLLPDTIKKAGCFSGIITRPATPSLFIKNLLGNMGEKKKRKIKKQRTALADGRSLSPLQGRRILLVEDNEINRMVAGELLKQVGIKTEMAFNGNEALKQIRANPPDHYDCVLMDIQMPIMDGYEATRQIRESPGFQHLPILAMTASAFSEDRKKSLDSGMQGHIIKPILPDQLYGRLMELFCPSPHECLPARTETEPPDITELADLLQELRELLRRYDEKAEKHMDTLLAKHLPPAVKETLVFAKKRLWVYDFDGATALIQPLHDSLKDGL</sequence>
<dbReference type="NCBIfam" id="TIGR00229">
    <property type="entry name" value="sensory_box"/>
    <property type="match status" value="1"/>
</dbReference>
<keyword evidence="3 5" id="KW-0597">Phosphoprotein</keyword>
<dbReference type="Pfam" id="PF00989">
    <property type="entry name" value="PAS"/>
    <property type="match status" value="1"/>
</dbReference>
<dbReference type="InterPro" id="IPR036890">
    <property type="entry name" value="HATPase_C_sf"/>
</dbReference>
<organism evidence="10 11">
    <name type="scientific">Desulfobotulus pelophilus</name>
    <dbReference type="NCBI Taxonomy" id="2823377"/>
    <lineage>
        <taxon>Bacteria</taxon>
        <taxon>Pseudomonadati</taxon>
        <taxon>Thermodesulfobacteriota</taxon>
        <taxon>Desulfobacteria</taxon>
        <taxon>Desulfobacterales</taxon>
        <taxon>Desulfobacteraceae</taxon>
        <taxon>Desulfobotulus</taxon>
    </lineage>
</organism>
<evidence type="ECO:0000256" key="3">
    <source>
        <dbReference type="ARBA" id="ARBA00022553"/>
    </source>
</evidence>
<dbReference type="Gene3D" id="3.40.50.2300">
    <property type="match status" value="2"/>
</dbReference>
<dbReference type="PANTHER" id="PTHR45339">
    <property type="entry name" value="HYBRID SIGNAL TRANSDUCTION HISTIDINE KINASE J"/>
    <property type="match status" value="1"/>
</dbReference>
<feature type="coiled-coil region" evidence="6">
    <location>
        <begin position="831"/>
        <end position="858"/>
    </location>
</feature>
<evidence type="ECO:0000313" key="10">
    <source>
        <dbReference type="EMBL" id="MCW7752897.1"/>
    </source>
</evidence>
<dbReference type="InterPro" id="IPR003594">
    <property type="entry name" value="HATPase_dom"/>
</dbReference>
<dbReference type="InterPro" id="IPR003661">
    <property type="entry name" value="HisK_dim/P_dom"/>
</dbReference>
<evidence type="ECO:0000256" key="6">
    <source>
        <dbReference type="SAM" id="Coils"/>
    </source>
</evidence>
<dbReference type="PRINTS" id="PR00344">
    <property type="entry name" value="BCTRLSENSOR"/>
</dbReference>
<dbReference type="CDD" id="cd00130">
    <property type="entry name" value="PAS"/>
    <property type="match status" value="1"/>
</dbReference>
<feature type="domain" description="Response regulatory" evidence="8">
    <location>
        <begin position="693"/>
        <end position="812"/>
    </location>
</feature>
<dbReference type="InterPro" id="IPR005467">
    <property type="entry name" value="His_kinase_dom"/>
</dbReference>
<protein>
    <recommendedName>
        <fullName evidence="2">histidine kinase</fullName>
        <ecNumber evidence="2">2.7.13.3</ecNumber>
    </recommendedName>
</protein>
<feature type="modified residue" description="4-aspartylphosphate" evidence="5">
    <location>
        <position position="745"/>
    </location>
</feature>
<evidence type="ECO:0000256" key="1">
    <source>
        <dbReference type="ARBA" id="ARBA00000085"/>
    </source>
</evidence>
<evidence type="ECO:0000259" key="8">
    <source>
        <dbReference type="PROSITE" id="PS50110"/>
    </source>
</evidence>
<dbReference type="PROSITE" id="PS50112">
    <property type="entry name" value="PAS"/>
    <property type="match status" value="1"/>
</dbReference>
<dbReference type="Gene3D" id="3.30.565.10">
    <property type="entry name" value="Histidine kinase-like ATPase, C-terminal domain"/>
    <property type="match status" value="1"/>
</dbReference>
<dbReference type="SUPFAM" id="SSF52172">
    <property type="entry name" value="CheY-like"/>
    <property type="match status" value="2"/>
</dbReference>
<dbReference type="EC" id="2.7.13.3" evidence="2"/>
<dbReference type="Gene3D" id="3.30.450.20">
    <property type="entry name" value="PAS domain"/>
    <property type="match status" value="1"/>
</dbReference>
<keyword evidence="10" id="KW-0067">ATP-binding</keyword>
<dbReference type="CDD" id="cd17546">
    <property type="entry name" value="REC_hyHK_CKI1_RcsC-like"/>
    <property type="match status" value="1"/>
</dbReference>
<name>A0ABT3N781_9BACT</name>
<dbReference type="Pfam" id="PF00512">
    <property type="entry name" value="HisKA"/>
    <property type="match status" value="1"/>
</dbReference>
<feature type="domain" description="Histidine kinase" evidence="7">
    <location>
        <begin position="306"/>
        <end position="527"/>
    </location>
</feature>
<dbReference type="SMART" id="SM00091">
    <property type="entry name" value="PAS"/>
    <property type="match status" value="1"/>
</dbReference>
<dbReference type="InterPro" id="IPR001789">
    <property type="entry name" value="Sig_transdc_resp-reg_receiver"/>
</dbReference>
<dbReference type="Proteomes" id="UP001209681">
    <property type="component" value="Unassembled WGS sequence"/>
</dbReference>
<dbReference type="Gene3D" id="1.10.287.130">
    <property type="match status" value="1"/>
</dbReference>
<dbReference type="SUPFAM" id="SSF47384">
    <property type="entry name" value="Homodimeric domain of signal transducing histidine kinase"/>
    <property type="match status" value="1"/>
</dbReference>
<dbReference type="GO" id="GO:0005524">
    <property type="term" value="F:ATP binding"/>
    <property type="evidence" value="ECO:0007669"/>
    <property type="project" value="UniProtKB-KW"/>
</dbReference>
<dbReference type="PROSITE" id="PS50110">
    <property type="entry name" value="RESPONSE_REGULATORY"/>
    <property type="match status" value="1"/>
</dbReference>
<comment type="catalytic activity">
    <reaction evidence="1">
        <text>ATP + protein L-histidine = ADP + protein N-phospho-L-histidine.</text>
        <dbReference type="EC" id="2.7.13.3"/>
    </reaction>
</comment>
<keyword evidence="11" id="KW-1185">Reference proteome</keyword>
<reference evidence="10 11" key="1">
    <citation type="submission" date="2022-11" db="EMBL/GenBank/DDBJ databases">
        <title>Desulfobotulus tamanensis H1 sp. nov. - anaerobic, alkaliphilic, sulphate reducing bacterium isolated from terrestrial mud volcano.</title>
        <authorList>
            <person name="Frolova A."/>
            <person name="Merkel A.Y."/>
            <person name="Slobodkin A.I."/>
        </authorList>
    </citation>
    <scope>NUCLEOTIDE SEQUENCE [LARGE SCALE GENOMIC DNA]</scope>
    <source>
        <strain evidence="10 11">H1</strain>
    </source>
</reference>
<dbReference type="InterPro" id="IPR011006">
    <property type="entry name" value="CheY-like_superfamily"/>
</dbReference>
<dbReference type="Pfam" id="PF00072">
    <property type="entry name" value="Response_reg"/>
    <property type="match status" value="1"/>
</dbReference>
<comment type="caution">
    <text evidence="10">The sequence shown here is derived from an EMBL/GenBank/DDBJ whole genome shotgun (WGS) entry which is preliminary data.</text>
</comment>
<dbReference type="InterPro" id="IPR036097">
    <property type="entry name" value="HisK_dim/P_sf"/>
</dbReference>
<dbReference type="EMBL" id="JAPFPW010000002">
    <property type="protein sequence ID" value="MCW7752897.1"/>
    <property type="molecule type" value="Genomic_DNA"/>
</dbReference>